<feature type="region of interest" description="Disordered" evidence="1">
    <location>
        <begin position="85"/>
        <end position="107"/>
    </location>
</feature>
<dbReference type="AlphaFoldDB" id="X1CQA5"/>
<accession>X1CQA5</accession>
<organism evidence="2">
    <name type="scientific">marine sediment metagenome</name>
    <dbReference type="NCBI Taxonomy" id="412755"/>
    <lineage>
        <taxon>unclassified sequences</taxon>
        <taxon>metagenomes</taxon>
        <taxon>ecological metagenomes</taxon>
    </lineage>
</organism>
<sequence length="138" mass="14522">MVEAVGWDMYDPRLTLKANVKQYFDDGTTVYAIAIGDCCYIDGNGLIQLSDADKSTVHGCALMAAVGGDELTLVTHGRLRMVTAQTPGDDIKSDNTEADGGGEPPSTTNATGSVCGYAISAYLVWVHVTYTSTVHVAA</sequence>
<proteinExistence type="predicted"/>
<reference evidence="2" key="1">
    <citation type="journal article" date="2014" name="Front. Microbiol.">
        <title>High frequency of phylogenetically diverse reductive dehalogenase-homologous genes in deep subseafloor sedimentary metagenomes.</title>
        <authorList>
            <person name="Kawai M."/>
            <person name="Futagami T."/>
            <person name="Toyoda A."/>
            <person name="Takaki Y."/>
            <person name="Nishi S."/>
            <person name="Hori S."/>
            <person name="Arai W."/>
            <person name="Tsubouchi T."/>
            <person name="Morono Y."/>
            <person name="Uchiyama I."/>
            <person name="Ito T."/>
            <person name="Fujiyama A."/>
            <person name="Inagaki F."/>
            <person name="Takami H."/>
        </authorList>
    </citation>
    <scope>NUCLEOTIDE SEQUENCE</scope>
    <source>
        <strain evidence="2">Expedition CK06-06</strain>
    </source>
</reference>
<gene>
    <name evidence="2" type="ORF">S01H4_38901</name>
</gene>
<evidence type="ECO:0000313" key="2">
    <source>
        <dbReference type="EMBL" id="GAG95137.1"/>
    </source>
</evidence>
<dbReference type="EMBL" id="BART01021019">
    <property type="protein sequence ID" value="GAG95137.1"/>
    <property type="molecule type" value="Genomic_DNA"/>
</dbReference>
<protein>
    <submittedName>
        <fullName evidence="2">Uncharacterized protein</fullName>
    </submittedName>
</protein>
<evidence type="ECO:0000256" key="1">
    <source>
        <dbReference type="SAM" id="MobiDB-lite"/>
    </source>
</evidence>
<comment type="caution">
    <text evidence="2">The sequence shown here is derived from an EMBL/GenBank/DDBJ whole genome shotgun (WGS) entry which is preliminary data.</text>
</comment>
<name>X1CQA5_9ZZZZ</name>